<feature type="region of interest" description="Disordered" evidence="1">
    <location>
        <begin position="296"/>
        <end position="347"/>
    </location>
</feature>
<keyword evidence="4" id="KW-1185">Reference proteome</keyword>
<evidence type="ECO:0000256" key="1">
    <source>
        <dbReference type="SAM" id="MobiDB-lite"/>
    </source>
</evidence>
<keyword evidence="2" id="KW-0812">Transmembrane</keyword>
<sequence>MTNSAQDRFGLGYRVIRALAGEPDSPWPGSLVSGPEGQMYVVVDAEMLGAEWPGWSAAADGHVLAPSDILRRPDGHDALLPVCTERVEDFLARRGTGGADLSPGEGVTLAVSLLRGVGELQADEGAHGSWWLTDGGRPVFAIGCGDSPAEGATAELLADVARDVPVLAEALADVLGAVSEPRRLRSELERTEERLFAVAEPVALATTTFGPRRARSIPVREGESIDSAEAEAAVPAWQFSLARHVDADWADLLSRMTTGLWRTLRARRTGRRRPWLLAAGFGCAIVVAGLLWPTAPSGPATADPSSERTVQVPNPSPSEGPVSASASDSVDDPAGQSAVPPPAESDELTSVADRLLTDRIACGADPECLRTVLEAPGTPIPPGVVDLPAGQRSVTLLDEFGGAAVLRAEAAGAAPQLVVLVHTEGRWLLRDVHDVAQQ</sequence>
<keyword evidence="2" id="KW-1133">Transmembrane helix</keyword>
<reference evidence="3 4" key="1">
    <citation type="submission" date="2024-09" db="EMBL/GenBank/DDBJ databases">
        <authorList>
            <person name="Sun Q."/>
            <person name="Mori K."/>
        </authorList>
    </citation>
    <scope>NUCLEOTIDE SEQUENCE [LARGE SCALE GENOMIC DNA]</scope>
    <source>
        <strain evidence="3 4">JCM 1342</strain>
    </source>
</reference>
<evidence type="ECO:0000313" key="4">
    <source>
        <dbReference type="Proteomes" id="UP001589611"/>
    </source>
</evidence>
<feature type="compositionally biased region" description="Low complexity" evidence="1">
    <location>
        <begin position="321"/>
        <end position="334"/>
    </location>
</feature>
<proteinExistence type="predicted"/>
<dbReference type="EMBL" id="JBHMBE010000003">
    <property type="protein sequence ID" value="MFB9646484.1"/>
    <property type="molecule type" value="Genomic_DNA"/>
</dbReference>
<dbReference type="Proteomes" id="UP001589611">
    <property type="component" value="Unassembled WGS sequence"/>
</dbReference>
<feature type="transmembrane region" description="Helical" evidence="2">
    <location>
        <begin position="275"/>
        <end position="295"/>
    </location>
</feature>
<feature type="compositionally biased region" description="Polar residues" evidence="1">
    <location>
        <begin position="303"/>
        <end position="313"/>
    </location>
</feature>
<evidence type="ECO:0000256" key="2">
    <source>
        <dbReference type="SAM" id="Phobius"/>
    </source>
</evidence>
<gene>
    <name evidence="3" type="ORF">ACFFPJ_11825</name>
</gene>
<accession>A0ABV5T1K4</accession>
<keyword evidence="2" id="KW-0472">Membrane</keyword>
<comment type="caution">
    <text evidence="3">The sequence shown here is derived from an EMBL/GenBank/DDBJ whole genome shotgun (WGS) entry which is preliminary data.</text>
</comment>
<dbReference type="RefSeq" id="WP_344713395.1">
    <property type="nucleotide sequence ID" value="NZ_BAAAWH010000001.1"/>
</dbReference>
<evidence type="ECO:0000313" key="3">
    <source>
        <dbReference type="EMBL" id="MFB9646484.1"/>
    </source>
</evidence>
<name>A0ABV5T1K4_9MICO</name>
<organism evidence="3 4">
    <name type="scientific">Microbacterium terregens</name>
    <dbReference type="NCBI Taxonomy" id="69363"/>
    <lineage>
        <taxon>Bacteria</taxon>
        <taxon>Bacillati</taxon>
        <taxon>Actinomycetota</taxon>
        <taxon>Actinomycetes</taxon>
        <taxon>Micrococcales</taxon>
        <taxon>Microbacteriaceae</taxon>
        <taxon>Microbacterium</taxon>
    </lineage>
</organism>
<protein>
    <submittedName>
        <fullName evidence="3">Uncharacterized protein</fullName>
    </submittedName>
</protein>